<dbReference type="GO" id="GO:0005743">
    <property type="term" value="C:mitochondrial inner membrane"/>
    <property type="evidence" value="ECO:0007669"/>
    <property type="project" value="TreeGrafter"/>
</dbReference>
<sequence length="454" mass="50656">MLWCLRGKVPLWGSEQFHRQLSSTLLATSRKAVSYSNRAATYSSLCSCTKLINNNIKLSTLRFVHTSRAQKSSAIPGAVNLSGATTGSQAASVSNAMSKLMTEAQTKRVSVYFMGLAVMTVGAVVLGGITRLTESGLSMTNWHPLFGIRPPMTAAEWEEEFKEYQKYPEYKYTNMHMTVDEFKSIFYMEWFHRIWGRMIGVVYAVPAAYYLTRKWVPSSVKRPIGLVGLLIGCQGLMGWYMVKSGLHEDPDPNAVPRVSQYRLCAHLGLALVIYTVTFWQGLKNMTTPAKITDLRAVSLKYRVHGAAGLIFLTALSGAFVAGLDAGLTYNSFPKMADRWVPTDMWAFSPWYRNILENPTTVQFNHRVLGMTTATTVLWLWAQSRKARLPYRAKVAVNCMAGMVCLQVSLGIATLLYFVPTPLAVTHQSGSVALLTTALWVMNELRFARKAIPRL</sequence>
<evidence type="ECO:0000256" key="9">
    <source>
        <dbReference type="ARBA" id="ARBA00023136"/>
    </source>
</evidence>
<evidence type="ECO:0000313" key="13">
    <source>
        <dbReference type="EMBL" id="KNC85181.1"/>
    </source>
</evidence>
<dbReference type="PANTHER" id="PTHR23289:SF2">
    <property type="entry name" value="CYTOCHROME C OXIDASE ASSEMBLY PROTEIN COX15 HOMOLOG"/>
    <property type="match status" value="1"/>
</dbReference>
<feature type="transmembrane region" description="Helical" evidence="12">
    <location>
        <begin position="194"/>
        <end position="211"/>
    </location>
</feature>
<dbReference type="OrthoDB" id="1726137at2759"/>
<evidence type="ECO:0000256" key="8">
    <source>
        <dbReference type="ARBA" id="ARBA00023133"/>
    </source>
</evidence>
<keyword evidence="6" id="KW-0560">Oxidoreductase</keyword>
<evidence type="ECO:0000256" key="7">
    <source>
        <dbReference type="ARBA" id="ARBA00023004"/>
    </source>
</evidence>
<dbReference type="eggNOG" id="KOG2725">
    <property type="taxonomic scope" value="Eukaryota"/>
</dbReference>
<evidence type="ECO:0000256" key="12">
    <source>
        <dbReference type="SAM" id="Phobius"/>
    </source>
</evidence>
<comment type="pathway">
    <text evidence="10">Porphyrin-containing compound metabolism; heme A biosynthesis; heme A from heme O: step 1/1.</text>
</comment>
<comment type="subcellular location">
    <subcellularLocation>
        <location evidence="2">Membrane</location>
        <topology evidence="2">Multi-pass membrane protein</topology>
    </subcellularLocation>
</comment>
<keyword evidence="14" id="KW-1185">Reference proteome</keyword>
<keyword evidence="7" id="KW-0408">Iron</keyword>
<evidence type="ECO:0000256" key="4">
    <source>
        <dbReference type="ARBA" id="ARBA00022723"/>
    </source>
</evidence>
<proteinExistence type="inferred from homology"/>
<comment type="catalytic activity">
    <reaction evidence="11">
        <text>Fe(II)-heme o + 2 A + H2O = Fe(II)-heme a + 2 AH2</text>
        <dbReference type="Rhea" id="RHEA:63388"/>
        <dbReference type="ChEBI" id="CHEBI:13193"/>
        <dbReference type="ChEBI" id="CHEBI:15377"/>
        <dbReference type="ChEBI" id="CHEBI:17499"/>
        <dbReference type="ChEBI" id="CHEBI:60530"/>
        <dbReference type="ChEBI" id="CHEBI:61715"/>
        <dbReference type="EC" id="1.17.99.9"/>
    </reaction>
    <physiologicalReaction direction="left-to-right" evidence="11">
        <dbReference type="Rhea" id="RHEA:63389"/>
    </physiologicalReaction>
</comment>
<evidence type="ECO:0000256" key="2">
    <source>
        <dbReference type="ARBA" id="ARBA00004141"/>
    </source>
</evidence>
<keyword evidence="3 12" id="KW-0812">Transmembrane</keyword>
<dbReference type="GO" id="GO:0120547">
    <property type="term" value="F:heme A synthase activity"/>
    <property type="evidence" value="ECO:0007669"/>
    <property type="project" value="UniProtKB-EC"/>
</dbReference>
<evidence type="ECO:0000256" key="10">
    <source>
        <dbReference type="ARBA" id="ARBA00044501"/>
    </source>
</evidence>
<evidence type="ECO:0000256" key="11">
    <source>
        <dbReference type="ARBA" id="ARBA00048044"/>
    </source>
</evidence>
<dbReference type="AlphaFoldDB" id="A0A0L0G8H9"/>
<comment type="cofactor">
    <cofactor evidence="1">
        <name>heme b</name>
        <dbReference type="ChEBI" id="CHEBI:60344"/>
    </cofactor>
</comment>
<dbReference type="GO" id="GO:0006784">
    <property type="term" value="P:heme A biosynthetic process"/>
    <property type="evidence" value="ECO:0007669"/>
    <property type="project" value="InterPro"/>
</dbReference>
<accession>A0A0L0G8H9</accession>
<dbReference type="Proteomes" id="UP000054560">
    <property type="component" value="Unassembled WGS sequence"/>
</dbReference>
<feature type="transmembrane region" description="Helical" evidence="12">
    <location>
        <begin position="109"/>
        <end position="129"/>
    </location>
</feature>
<evidence type="ECO:0008006" key="15">
    <source>
        <dbReference type="Google" id="ProtNLM"/>
    </source>
</evidence>
<evidence type="ECO:0000256" key="5">
    <source>
        <dbReference type="ARBA" id="ARBA00022989"/>
    </source>
</evidence>
<dbReference type="GO" id="GO:0046872">
    <property type="term" value="F:metal ion binding"/>
    <property type="evidence" value="ECO:0007669"/>
    <property type="project" value="UniProtKB-KW"/>
</dbReference>
<dbReference type="InterPro" id="IPR003780">
    <property type="entry name" value="COX15/CtaA_fam"/>
</dbReference>
<dbReference type="Pfam" id="PF02628">
    <property type="entry name" value="COX15-CtaA"/>
    <property type="match status" value="1"/>
</dbReference>
<dbReference type="HAMAP" id="MF_01665">
    <property type="entry name" value="HemeA_synth_type2"/>
    <property type="match status" value="1"/>
</dbReference>
<feature type="transmembrane region" description="Helical" evidence="12">
    <location>
        <begin position="363"/>
        <end position="382"/>
    </location>
</feature>
<reference evidence="13 14" key="1">
    <citation type="submission" date="2011-02" db="EMBL/GenBank/DDBJ databases">
        <title>The Genome Sequence of Sphaeroforma arctica JP610.</title>
        <authorList>
            <consortium name="The Broad Institute Genome Sequencing Platform"/>
            <person name="Russ C."/>
            <person name="Cuomo C."/>
            <person name="Young S.K."/>
            <person name="Zeng Q."/>
            <person name="Gargeya S."/>
            <person name="Alvarado L."/>
            <person name="Berlin A."/>
            <person name="Chapman S.B."/>
            <person name="Chen Z."/>
            <person name="Freedman E."/>
            <person name="Gellesch M."/>
            <person name="Goldberg J."/>
            <person name="Griggs A."/>
            <person name="Gujja S."/>
            <person name="Heilman E."/>
            <person name="Heiman D."/>
            <person name="Howarth C."/>
            <person name="Mehta T."/>
            <person name="Neiman D."/>
            <person name="Pearson M."/>
            <person name="Roberts A."/>
            <person name="Saif S."/>
            <person name="Shea T."/>
            <person name="Shenoy N."/>
            <person name="Sisk P."/>
            <person name="Stolte C."/>
            <person name="Sykes S."/>
            <person name="White J."/>
            <person name="Yandava C."/>
            <person name="Burger G."/>
            <person name="Gray M.W."/>
            <person name="Holland P.W.H."/>
            <person name="King N."/>
            <person name="Lang F.B.F."/>
            <person name="Roger A.J."/>
            <person name="Ruiz-Trillo I."/>
            <person name="Haas B."/>
            <person name="Nusbaum C."/>
            <person name="Birren B."/>
        </authorList>
    </citation>
    <scope>NUCLEOTIDE SEQUENCE [LARGE SCALE GENOMIC DNA]</scope>
    <source>
        <strain evidence="13 14">JP610</strain>
    </source>
</reference>
<evidence type="ECO:0000313" key="14">
    <source>
        <dbReference type="Proteomes" id="UP000054560"/>
    </source>
</evidence>
<evidence type="ECO:0000256" key="1">
    <source>
        <dbReference type="ARBA" id="ARBA00001970"/>
    </source>
</evidence>
<dbReference type="GeneID" id="25903142"/>
<protein>
    <recommendedName>
        <fullName evidence="15">Cytochrome c oxidase assembly protein COX15</fullName>
    </recommendedName>
</protein>
<evidence type="ECO:0000256" key="3">
    <source>
        <dbReference type="ARBA" id="ARBA00022692"/>
    </source>
</evidence>
<evidence type="ECO:0000256" key="6">
    <source>
        <dbReference type="ARBA" id="ARBA00023002"/>
    </source>
</evidence>
<feature type="transmembrane region" description="Helical" evidence="12">
    <location>
        <begin position="223"/>
        <end position="240"/>
    </location>
</feature>
<feature type="transmembrane region" description="Helical" evidence="12">
    <location>
        <begin position="260"/>
        <end position="282"/>
    </location>
</feature>
<feature type="transmembrane region" description="Helical" evidence="12">
    <location>
        <begin position="303"/>
        <end position="323"/>
    </location>
</feature>
<dbReference type="InterPro" id="IPR023754">
    <property type="entry name" value="HemeA_Synthase_type2"/>
</dbReference>
<feature type="transmembrane region" description="Helical" evidence="12">
    <location>
        <begin position="394"/>
        <end position="418"/>
    </location>
</feature>
<name>A0A0L0G8H9_9EUKA</name>
<gene>
    <name evidence="13" type="ORF">SARC_02638</name>
</gene>
<dbReference type="STRING" id="667725.A0A0L0G8H9"/>
<keyword evidence="4" id="KW-0479">Metal-binding</keyword>
<keyword evidence="5 12" id="KW-1133">Transmembrane helix</keyword>
<keyword evidence="8" id="KW-0350">Heme biosynthesis</keyword>
<dbReference type="PANTHER" id="PTHR23289">
    <property type="entry name" value="CYTOCHROME C OXIDASE ASSEMBLY PROTEIN COX15"/>
    <property type="match status" value="1"/>
</dbReference>
<dbReference type="EMBL" id="KQ241716">
    <property type="protein sequence ID" value="KNC85181.1"/>
    <property type="molecule type" value="Genomic_DNA"/>
</dbReference>
<keyword evidence="9 12" id="KW-0472">Membrane</keyword>
<dbReference type="RefSeq" id="XP_014159083.1">
    <property type="nucleotide sequence ID" value="XM_014303608.1"/>
</dbReference>
<organism evidence="13 14">
    <name type="scientific">Sphaeroforma arctica JP610</name>
    <dbReference type="NCBI Taxonomy" id="667725"/>
    <lineage>
        <taxon>Eukaryota</taxon>
        <taxon>Ichthyosporea</taxon>
        <taxon>Ichthyophonida</taxon>
        <taxon>Sphaeroforma</taxon>
    </lineage>
</organism>
<dbReference type="GO" id="GO:0016653">
    <property type="term" value="F:oxidoreductase activity, acting on NAD(P)H, heme protein as acceptor"/>
    <property type="evidence" value="ECO:0007669"/>
    <property type="project" value="TreeGrafter"/>
</dbReference>